<evidence type="ECO:0000313" key="3">
    <source>
        <dbReference type="Proteomes" id="UP000001492"/>
    </source>
</evidence>
<protein>
    <recommendedName>
        <fullName evidence="4">Helix-turn-helix domain-containing protein</fullName>
    </recommendedName>
</protein>
<organism evidence="2 3">
    <name type="scientific">Asticcacaulis excentricus (strain ATCC 15261 / DSM 4724 / KCTC 12464 / NCIMB 9791 / VKM B-1370 / CB 48)</name>
    <dbReference type="NCBI Taxonomy" id="573065"/>
    <lineage>
        <taxon>Bacteria</taxon>
        <taxon>Pseudomonadati</taxon>
        <taxon>Pseudomonadota</taxon>
        <taxon>Alphaproteobacteria</taxon>
        <taxon>Caulobacterales</taxon>
        <taxon>Caulobacteraceae</taxon>
        <taxon>Asticcacaulis</taxon>
    </lineage>
</organism>
<dbReference type="AlphaFoldDB" id="E8RPX2"/>
<dbReference type="RefSeq" id="WP_013478977.1">
    <property type="nucleotide sequence ID" value="NC_014816.1"/>
</dbReference>
<keyword evidence="3" id="KW-1185">Reference proteome</keyword>
<name>E8RPX2_ASTEC</name>
<dbReference type="STRING" id="573065.Astex_1479"/>
<reference evidence="3" key="1">
    <citation type="submission" date="2010-12" db="EMBL/GenBank/DDBJ databases">
        <title>Complete sequence of chromosome 1 of Asticcacaulis excentricus CB 48.</title>
        <authorList>
            <consortium name="US DOE Joint Genome Institute"/>
            <person name="Lucas S."/>
            <person name="Copeland A."/>
            <person name="Lapidus A."/>
            <person name="Cheng J.-F."/>
            <person name="Bruce D."/>
            <person name="Goodwin L."/>
            <person name="Pitluck S."/>
            <person name="Teshima H."/>
            <person name="Davenport K."/>
            <person name="Detter J.C."/>
            <person name="Han C."/>
            <person name="Tapia R."/>
            <person name="Land M."/>
            <person name="Hauser L."/>
            <person name="Jeffries C."/>
            <person name="Kyrpides N."/>
            <person name="Ivanova N."/>
            <person name="Ovchinnikova G."/>
            <person name="Brun Y.V."/>
            <person name="Woyke T."/>
        </authorList>
    </citation>
    <scope>NUCLEOTIDE SEQUENCE [LARGE SCALE GENOMIC DNA]</scope>
    <source>
        <strain evidence="3">ATCC 15261 / DSM 4724 / KCTC 12464 / NCIMB 9791 / VKM B-1370 / CB 48</strain>
    </source>
</reference>
<proteinExistence type="predicted"/>
<evidence type="ECO:0008006" key="4">
    <source>
        <dbReference type="Google" id="ProtNLM"/>
    </source>
</evidence>
<gene>
    <name evidence="2" type="ordered locus">Astex_1479</name>
</gene>
<accession>E8RPX2</accession>
<dbReference type="KEGG" id="aex:Astex_1479"/>
<sequence length="102" mass="11176">MATQSTIDTRKLAYRIDEAVKASGLRRSVLYERLADGSLKSVKIGKCRLIMRDELLRFLSGEPDDVPLTEGSEAAVSSEPGRKPRGPGPVKPTGQLELPLRQ</sequence>
<dbReference type="EMBL" id="CP002395">
    <property type="protein sequence ID" value="ADU13145.1"/>
    <property type="molecule type" value="Genomic_DNA"/>
</dbReference>
<evidence type="ECO:0000256" key="1">
    <source>
        <dbReference type="SAM" id="MobiDB-lite"/>
    </source>
</evidence>
<dbReference type="Proteomes" id="UP000001492">
    <property type="component" value="Chromosome 1"/>
</dbReference>
<evidence type="ECO:0000313" key="2">
    <source>
        <dbReference type="EMBL" id="ADU13145.1"/>
    </source>
</evidence>
<dbReference type="HOGENOM" id="CLU_2271608_0_0_5"/>
<feature type="region of interest" description="Disordered" evidence="1">
    <location>
        <begin position="61"/>
        <end position="102"/>
    </location>
</feature>